<keyword evidence="16" id="KW-1185">Reference proteome</keyword>
<dbReference type="GO" id="GO:0004514">
    <property type="term" value="F:nicotinate-nucleotide diphosphorylase (carboxylating) activity"/>
    <property type="evidence" value="ECO:0007669"/>
    <property type="project" value="UniProtKB-EC"/>
</dbReference>
<feature type="domain" description="Quinolinate phosphoribosyl transferase N-terminal" evidence="14">
    <location>
        <begin position="22"/>
        <end position="105"/>
    </location>
</feature>
<evidence type="ECO:0000313" key="15">
    <source>
        <dbReference type="EMBL" id="ADC89807.1"/>
    </source>
</evidence>
<feature type="domain" description="Quinolinate phosphoribosyl transferase C-terminal" evidence="13">
    <location>
        <begin position="107"/>
        <end position="273"/>
    </location>
</feature>
<comment type="function">
    <text evidence="1">Involved in the catabolism of quinolinic acid (QA).</text>
</comment>
<evidence type="ECO:0000256" key="5">
    <source>
        <dbReference type="ARBA" id="ARBA00011944"/>
    </source>
</evidence>
<dbReference type="PANTHER" id="PTHR32179">
    <property type="entry name" value="NICOTINATE-NUCLEOTIDE PYROPHOSPHORYLASE [CARBOXYLATING]"/>
    <property type="match status" value="1"/>
</dbReference>
<dbReference type="HOGENOM" id="CLU_039622_0_1_0"/>
<dbReference type="GO" id="GO:0005737">
    <property type="term" value="C:cytoplasm"/>
    <property type="evidence" value="ECO:0007669"/>
    <property type="project" value="TreeGrafter"/>
</dbReference>
<evidence type="ECO:0000256" key="2">
    <source>
        <dbReference type="ARBA" id="ARBA00004893"/>
    </source>
</evidence>
<dbReference type="GO" id="GO:0009435">
    <property type="term" value="P:NAD+ biosynthetic process"/>
    <property type="evidence" value="ECO:0007669"/>
    <property type="project" value="UniProtKB-UniPathway"/>
</dbReference>
<dbReference type="InterPro" id="IPR022412">
    <property type="entry name" value="Quinolinate_PRibosylTrfase_N"/>
</dbReference>
<dbReference type="InterPro" id="IPR037128">
    <property type="entry name" value="Quinolinate_PRibosylTase_N_sf"/>
</dbReference>
<dbReference type="AlphaFoldDB" id="D3SM27"/>
<dbReference type="Gene3D" id="3.90.1170.20">
    <property type="entry name" value="Quinolinate phosphoribosyl transferase, N-terminal domain"/>
    <property type="match status" value="1"/>
</dbReference>
<dbReference type="PIRSF" id="PIRSF006250">
    <property type="entry name" value="NadC_ModD"/>
    <property type="match status" value="1"/>
</dbReference>
<dbReference type="FunFam" id="3.20.20.70:FF:000030">
    <property type="entry name" value="Nicotinate-nucleotide pyrophosphorylase, carboxylating"/>
    <property type="match status" value="1"/>
</dbReference>
<dbReference type="Pfam" id="PF02749">
    <property type="entry name" value="QRPTase_N"/>
    <property type="match status" value="1"/>
</dbReference>
<accession>D3SM27</accession>
<reference evidence="16" key="1">
    <citation type="journal article" date="2010" name="Stand. Genomic Sci.">
        <title>Complete genome sequence of Thermocrinis albus type strain (HI 11/12T).</title>
        <authorList>
            <person name="Wirth R."/>
            <person name="Sikorski J."/>
            <person name="Brambilla E."/>
            <person name="Misra M."/>
            <person name="Lapidus A."/>
            <person name="Copeland A."/>
            <person name="Nolan M."/>
            <person name="Lucas S."/>
            <person name="Chen F."/>
            <person name="Tice H."/>
            <person name="Cheng J.F."/>
            <person name="Han C."/>
            <person name="Detter J.C."/>
            <person name="Tapia R."/>
            <person name="Bruce D."/>
            <person name="Goodwin L."/>
            <person name="Pitluck S."/>
            <person name="Pati A."/>
            <person name="Anderson I."/>
            <person name="Ivanova N."/>
            <person name="Mavromatis K."/>
            <person name="Mikhailova N."/>
            <person name="Chen A."/>
            <person name="Palaniappan K."/>
            <person name="Bilek Y."/>
            <person name="Hader T."/>
            <person name="Land M."/>
            <person name="Hauser L."/>
            <person name="Chang Y.J."/>
            <person name="Jeffries C.D."/>
            <person name="Tindall B.J."/>
            <person name="Rohde M."/>
            <person name="Goker M."/>
            <person name="Bristow J."/>
            <person name="Eisen J.A."/>
            <person name="Markowitz V."/>
            <person name="Hugenholtz P."/>
            <person name="Kyrpides N.C."/>
            <person name="Klenk H.P."/>
        </authorList>
    </citation>
    <scope>NUCLEOTIDE SEQUENCE [LARGE SCALE GENOMIC DNA]</scope>
    <source>
        <strain evidence="16">DSM 14484 / JCM 11386 / HI 11/12</strain>
    </source>
</reference>
<comment type="pathway">
    <text evidence="2">Cofactor biosynthesis; NAD(+) biosynthesis; nicotinate D-ribonucleotide from quinolinate: step 1/1.</text>
</comment>
<dbReference type="PANTHER" id="PTHR32179:SF3">
    <property type="entry name" value="NICOTINATE-NUCLEOTIDE PYROPHOSPHORYLASE [CARBOXYLATING]"/>
    <property type="match status" value="1"/>
</dbReference>
<dbReference type="EMBL" id="CP001931">
    <property type="protein sequence ID" value="ADC89807.1"/>
    <property type="molecule type" value="Genomic_DNA"/>
</dbReference>
<evidence type="ECO:0000256" key="8">
    <source>
        <dbReference type="ARBA" id="ARBA00022679"/>
    </source>
</evidence>
<comment type="catalytic activity">
    <reaction evidence="10">
        <text>nicotinate beta-D-ribonucleotide + CO2 + diphosphate = quinolinate + 5-phospho-alpha-D-ribose 1-diphosphate + 2 H(+)</text>
        <dbReference type="Rhea" id="RHEA:12733"/>
        <dbReference type="ChEBI" id="CHEBI:15378"/>
        <dbReference type="ChEBI" id="CHEBI:16526"/>
        <dbReference type="ChEBI" id="CHEBI:29959"/>
        <dbReference type="ChEBI" id="CHEBI:33019"/>
        <dbReference type="ChEBI" id="CHEBI:57502"/>
        <dbReference type="ChEBI" id="CHEBI:58017"/>
        <dbReference type="EC" id="2.4.2.19"/>
    </reaction>
</comment>
<dbReference type="InterPro" id="IPR036068">
    <property type="entry name" value="Nicotinate_pribotase-like_C"/>
</dbReference>
<dbReference type="UniPathway" id="UPA00253">
    <property type="reaction ID" value="UER00331"/>
</dbReference>
<dbReference type="InterPro" id="IPR002638">
    <property type="entry name" value="Quinolinate_PRibosylTrfase_C"/>
</dbReference>
<evidence type="ECO:0000256" key="6">
    <source>
        <dbReference type="ARBA" id="ARBA00022642"/>
    </source>
</evidence>
<keyword evidence="8 12" id="KW-0808">Transferase</keyword>
<dbReference type="InterPro" id="IPR013785">
    <property type="entry name" value="Aldolase_TIM"/>
</dbReference>
<dbReference type="NCBIfam" id="TIGR00078">
    <property type="entry name" value="nadC"/>
    <property type="match status" value="1"/>
</dbReference>
<dbReference type="RefSeq" id="WP_012992213.1">
    <property type="nucleotide sequence ID" value="NC_013894.1"/>
</dbReference>
<evidence type="ECO:0000256" key="10">
    <source>
        <dbReference type="ARBA" id="ARBA00047445"/>
    </source>
</evidence>
<evidence type="ECO:0000259" key="13">
    <source>
        <dbReference type="Pfam" id="PF01729"/>
    </source>
</evidence>
<dbReference type="EC" id="2.4.2.19" evidence="5"/>
<dbReference type="InterPro" id="IPR004393">
    <property type="entry name" value="NadC"/>
</dbReference>
<name>D3SM27_THEAH</name>
<dbReference type="SUPFAM" id="SSF51690">
    <property type="entry name" value="Nicotinate/Quinolinate PRTase C-terminal domain-like"/>
    <property type="match status" value="1"/>
</dbReference>
<dbReference type="STRING" id="638303.Thal_1175"/>
<evidence type="ECO:0000256" key="7">
    <source>
        <dbReference type="ARBA" id="ARBA00022676"/>
    </source>
</evidence>
<dbReference type="Gene3D" id="3.20.20.70">
    <property type="entry name" value="Aldolase class I"/>
    <property type="match status" value="1"/>
</dbReference>
<evidence type="ECO:0000259" key="14">
    <source>
        <dbReference type="Pfam" id="PF02749"/>
    </source>
</evidence>
<dbReference type="Proteomes" id="UP000002043">
    <property type="component" value="Chromosome"/>
</dbReference>
<keyword evidence="7 12" id="KW-0328">Glycosyltransferase</keyword>
<evidence type="ECO:0000256" key="1">
    <source>
        <dbReference type="ARBA" id="ARBA00003237"/>
    </source>
</evidence>
<evidence type="ECO:0000256" key="12">
    <source>
        <dbReference type="PIRNR" id="PIRNR006250"/>
    </source>
</evidence>
<evidence type="ECO:0000256" key="4">
    <source>
        <dbReference type="ARBA" id="ARBA00011218"/>
    </source>
</evidence>
<evidence type="ECO:0000256" key="3">
    <source>
        <dbReference type="ARBA" id="ARBA00009400"/>
    </source>
</evidence>
<keyword evidence="6" id="KW-0662">Pyridine nucleotide biosynthesis</keyword>
<sequence>MWWKKVDDLLLSYLEEDVGWGDVTTQSIFGGEKVRAVMLAKEGGVVAGIPFAIRVFQLLGEVRVLRKMEEGTEIKKGDVLLEIEGEADTILTGERVALNILQRLSGVATLTREMAKRLEKKGIRLLDTRKTTPGMRYLEKYAVRVGGGVNHRMDLQHMVLIKDNHKLLAGGVKEAVRRVREKIGPTYVVEVEVENLEELREVLECDGVNMVLLDNFSPEDVKEAVKILKGRLTVEVSGNITPQNIDLYAIEGIHYISSGYITHSARWLDISMRVLEVVR</sequence>
<evidence type="ECO:0000313" key="16">
    <source>
        <dbReference type="Proteomes" id="UP000002043"/>
    </source>
</evidence>
<dbReference type="GO" id="GO:0034213">
    <property type="term" value="P:quinolinate catabolic process"/>
    <property type="evidence" value="ECO:0007669"/>
    <property type="project" value="TreeGrafter"/>
</dbReference>
<dbReference type="CDD" id="cd01572">
    <property type="entry name" value="QPRTase"/>
    <property type="match status" value="1"/>
</dbReference>
<proteinExistence type="inferred from homology"/>
<comment type="subunit">
    <text evidence="4">Hexamer formed by 3 homodimers.</text>
</comment>
<dbReference type="eggNOG" id="COG0157">
    <property type="taxonomic scope" value="Bacteria"/>
</dbReference>
<dbReference type="KEGG" id="tal:Thal_1175"/>
<dbReference type="Pfam" id="PF01729">
    <property type="entry name" value="QRPTase_C"/>
    <property type="match status" value="1"/>
</dbReference>
<evidence type="ECO:0000256" key="9">
    <source>
        <dbReference type="ARBA" id="ARBA00033102"/>
    </source>
</evidence>
<dbReference type="FunFam" id="3.90.1170.20:FF:000001">
    <property type="entry name" value="Nicotinate-nucleotide diphosphorylase (Carboxylating)"/>
    <property type="match status" value="1"/>
</dbReference>
<evidence type="ECO:0000256" key="11">
    <source>
        <dbReference type="ARBA" id="ARBA00069173"/>
    </source>
</evidence>
<protein>
    <recommendedName>
        <fullName evidence="11">Probable nicotinate-nucleotide pyrophosphorylase [carboxylating]</fullName>
        <ecNumber evidence="5">2.4.2.19</ecNumber>
    </recommendedName>
    <alternativeName>
        <fullName evidence="9">Quinolinate phosphoribosyltransferase [decarboxylating]</fullName>
    </alternativeName>
</protein>
<organism evidence="15 16">
    <name type="scientific">Thermocrinis albus (strain DSM 14484 / JCM 11386 / HI 11/12)</name>
    <dbReference type="NCBI Taxonomy" id="638303"/>
    <lineage>
        <taxon>Bacteria</taxon>
        <taxon>Pseudomonadati</taxon>
        <taxon>Aquificota</taxon>
        <taxon>Aquificia</taxon>
        <taxon>Aquificales</taxon>
        <taxon>Aquificaceae</taxon>
        <taxon>Thermocrinis</taxon>
    </lineage>
</organism>
<dbReference type="SUPFAM" id="SSF54675">
    <property type="entry name" value="Nicotinate/Quinolinate PRTase N-terminal domain-like"/>
    <property type="match status" value="1"/>
</dbReference>
<gene>
    <name evidence="15" type="ordered locus">Thal_1175</name>
</gene>
<comment type="similarity">
    <text evidence="3 12">Belongs to the NadC/ModD family.</text>
</comment>
<dbReference type="InterPro" id="IPR027277">
    <property type="entry name" value="NadC/ModD"/>
</dbReference>